<dbReference type="AlphaFoldDB" id="A0A2S1LH26"/>
<dbReference type="GO" id="GO:0016787">
    <property type="term" value="F:hydrolase activity"/>
    <property type="evidence" value="ECO:0007669"/>
    <property type="project" value="UniProtKB-KW"/>
</dbReference>
<keyword evidence="7" id="KW-1185">Reference proteome</keyword>
<keyword evidence="4" id="KW-0862">Zinc</keyword>
<keyword evidence="2" id="KW-0479">Metal-binding</keyword>
<accession>A0A2S1LH26</accession>
<dbReference type="InterPro" id="IPR051453">
    <property type="entry name" value="MBL_Glyoxalase_II"/>
</dbReference>
<dbReference type="RefSeq" id="WP_108741959.1">
    <property type="nucleotide sequence ID" value="NZ_CP020918.1"/>
</dbReference>
<dbReference type="GO" id="GO:0046872">
    <property type="term" value="F:metal ion binding"/>
    <property type="evidence" value="ECO:0007669"/>
    <property type="project" value="UniProtKB-KW"/>
</dbReference>
<dbReference type="InterPro" id="IPR036866">
    <property type="entry name" value="RibonucZ/Hydroxyglut_hydro"/>
</dbReference>
<reference evidence="6 7" key="1">
    <citation type="submission" date="2017-04" db="EMBL/GenBank/DDBJ databases">
        <title>Compelte genome sequence of WV33.</title>
        <authorList>
            <person name="Lee P.C."/>
        </authorList>
    </citation>
    <scope>NUCLEOTIDE SEQUENCE [LARGE SCALE GENOMIC DNA]</scope>
    <source>
        <strain evidence="6 7">WV33</strain>
    </source>
</reference>
<keyword evidence="3" id="KW-0378">Hydrolase</keyword>
<name>A0A2S1LH26_9FLAO</name>
<evidence type="ECO:0000256" key="1">
    <source>
        <dbReference type="ARBA" id="ARBA00001947"/>
    </source>
</evidence>
<evidence type="ECO:0000259" key="5">
    <source>
        <dbReference type="SMART" id="SM00849"/>
    </source>
</evidence>
<dbReference type="SMART" id="SM00849">
    <property type="entry name" value="Lactamase_B"/>
    <property type="match status" value="1"/>
</dbReference>
<gene>
    <name evidence="6" type="ORF">FFWV33_16745</name>
</gene>
<evidence type="ECO:0000313" key="6">
    <source>
        <dbReference type="EMBL" id="AWG23054.1"/>
    </source>
</evidence>
<dbReference type="CDD" id="cd06262">
    <property type="entry name" value="metallo-hydrolase-like_MBL-fold"/>
    <property type="match status" value="1"/>
</dbReference>
<evidence type="ECO:0000256" key="4">
    <source>
        <dbReference type="ARBA" id="ARBA00022833"/>
    </source>
</evidence>
<dbReference type="KEGG" id="ffa:FFWV33_16745"/>
<dbReference type="InterPro" id="IPR001279">
    <property type="entry name" value="Metallo-B-lactamas"/>
</dbReference>
<feature type="domain" description="Metallo-beta-lactamase" evidence="5">
    <location>
        <begin position="14"/>
        <end position="193"/>
    </location>
</feature>
<proteinExistence type="predicted"/>
<protein>
    <recommendedName>
        <fullName evidence="5">Metallo-beta-lactamase domain-containing protein</fullName>
    </recommendedName>
</protein>
<dbReference type="PANTHER" id="PTHR46233">
    <property type="entry name" value="HYDROXYACYLGLUTATHIONE HYDROLASE GLOC"/>
    <property type="match status" value="1"/>
</dbReference>
<evidence type="ECO:0000313" key="7">
    <source>
        <dbReference type="Proteomes" id="UP000244527"/>
    </source>
</evidence>
<comment type="cofactor">
    <cofactor evidence="1">
        <name>Zn(2+)</name>
        <dbReference type="ChEBI" id="CHEBI:29105"/>
    </cofactor>
</comment>
<dbReference type="PANTHER" id="PTHR46233:SF3">
    <property type="entry name" value="HYDROXYACYLGLUTATHIONE HYDROLASE GLOC"/>
    <property type="match status" value="1"/>
</dbReference>
<dbReference type="OrthoDB" id="9802248at2"/>
<dbReference type="SUPFAM" id="SSF56281">
    <property type="entry name" value="Metallo-hydrolase/oxidoreductase"/>
    <property type="match status" value="1"/>
</dbReference>
<sequence>MLIKIHAVTNKHFKANTYIIKSIDNETACYLIDIGNYDGVMNILENNQYIKGVFLTHAHYDHICGINEIVNQFPECTIFCSKYTKEALQDSKVNLSFYHNTPVTYKGNNIRILTEEDTCDLFVDVKITTLETPGHNEGSLTFKIEQAIFSGDSLIPETAVITKLKSGNKADAKKSIIKIRDNASKNDVIYPGHGNFFEANKINWNFYL</sequence>
<dbReference type="Pfam" id="PF00753">
    <property type="entry name" value="Lactamase_B"/>
    <property type="match status" value="1"/>
</dbReference>
<dbReference type="Gene3D" id="3.60.15.10">
    <property type="entry name" value="Ribonuclease Z/Hydroxyacylglutathione hydrolase-like"/>
    <property type="match status" value="1"/>
</dbReference>
<dbReference type="Proteomes" id="UP000244527">
    <property type="component" value="Chromosome"/>
</dbReference>
<dbReference type="EMBL" id="CP020918">
    <property type="protein sequence ID" value="AWG23054.1"/>
    <property type="molecule type" value="Genomic_DNA"/>
</dbReference>
<organism evidence="6 7">
    <name type="scientific">Flavobacterium faecale</name>
    <dbReference type="NCBI Taxonomy" id="1355330"/>
    <lineage>
        <taxon>Bacteria</taxon>
        <taxon>Pseudomonadati</taxon>
        <taxon>Bacteroidota</taxon>
        <taxon>Flavobacteriia</taxon>
        <taxon>Flavobacteriales</taxon>
        <taxon>Flavobacteriaceae</taxon>
        <taxon>Flavobacterium</taxon>
    </lineage>
</organism>
<evidence type="ECO:0000256" key="3">
    <source>
        <dbReference type="ARBA" id="ARBA00022801"/>
    </source>
</evidence>
<evidence type="ECO:0000256" key="2">
    <source>
        <dbReference type="ARBA" id="ARBA00022723"/>
    </source>
</evidence>